<evidence type="ECO:0000256" key="1">
    <source>
        <dbReference type="SAM" id="SignalP"/>
    </source>
</evidence>
<organism evidence="2 3">
    <name type="scientific">Flavobacterium zepuense</name>
    <dbReference type="NCBI Taxonomy" id="2593302"/>
    <lineage>
        <taxon>Bacteria</taxon>
        <taxon>Pseudomonadati</taxon>
        <taxon>Bacteroidota</taxon>
        <taxon>Flavobacteriia</taxon>
        <taxon>Flavobacteriales</taxon>
        <taxon>Flavobacteriaceae</taxon>
        <taxon>Flavobacterium</taxon>
    </lineage>
</organism>
<sequence length="179" mass="20213">MKRILTLIILLYGFAALPQASSHMGYDITFTVPANNLNATEFYFLAHRGVVNFTSCTYTVEPAGNAKTKIRLQGRYSYVIGPEGFLATICLSEKYKNDNGVEELQNYFIQLKDFDSEHFTDVGNVIKCNLGNIELKSNPTYPFIMAIKTGGGVKLTYDFSENMDSYIEIANWTKMQLKK</sequence>
<evidence type="ECO:0000313" key="3">
    <source>
        <dbReference type="Proteomes" id="UP000320643"/>
    </source>
</evidence>
<dbReference type="OrthoDB" id="1374105at2"/>
<comment type="caution">
    <text evidence="2">The sequence shown here is derived from an EMBL/GenBank/DDBJ whole genome shotgun (WGS) entry which is preliminary data.</text>
</comment>
<feature type="chain" id="PRO_5022059001" evidence="1">
    <location>
        <begin position="21"/>
        <end position="179"/>
    </location>
</feature>
<evidence type="ECO:0000313" key="2">
    <source>
        <dbReference type="EMBL" id="TRW24833.1"/>
    </source>
</evidence>
<reference evidence="2 3" key="1">
    <citation type="submission" date="2019-07" db="EMBL/GenBank/DDBJ databases">
        <title>Flavobacterium sp. nov., isolated from glacier ice.</title>
        <authorList>
            <person name="Liu Q."/>
            <person name="Xin Y.-H."/>
        </authorList>
    </citation>
    <scope>NUCLEOTIDE SEQUENCE [LARGE SCALE GENOMIC DNA]</scope>
    <source>
        <strain evidence="2 3">ZT4R6</strain>
    </source>
</reference>
<dbReference type="AlphaFoldDB" id="A0A552V2Z4"/>
<dbReference type="Proteomes" id="UP000320643">
    <property type="component" value="Unassembled WGS sequence"/>
</dbReference>
<accession>A0A552V2Z4</accession>
<dbReference type="EMBL" id="VJVZ01000005">
    <property type="protein sequence ID" value="TRW24833.1"/>
    <property type="molecule type" value="Genomic_DNA"/>
</dbReference>
<feature type="signal peptide" evidence="1">
    <location>
        <begin position="1"/>
        <end position="20"/>
    </location>
</feature>
<keyword evidence="3" id="KW-1185">Reference proteome</keyword>
<protein>
    <submittedName>
        <fullName evidence="2">Uncharacterized protein</fullName>
    </submittedName>
</protein>
<gene>
    <name evidence="2" type="ORF">FMM05_10055</name>
</gene>
<dbReference type="RefSeq" id="WP_143373234.1">
    <property type="nucleotide sequence ID" value="NZ_VJVZ01000005.1"/>
</dbReference>
<proteinExistence type="predicted"/>
<keyword evidence="1" id="KW-0732">Signal</keyword>
<name>A0A552V2Z4_9FLAO</name>